<organism evidence="1 2">
    <name type="scientific">Plakobranchus ocellatus</name>
    <dbReference type="NCBI Taxonomy" id="259542"/>
    <lineage>
        <taxon>Eukaryota</taxon>
        <taxon>Metazoa</taxon>
        <taxon>Spiralia</taxon>
        <taxon>Lophotrochozoa</taxon>
        <taxon>Mollusca</taxon>
        <taxon>Gastropoda</taxon>
        <taxon>Heterobranchia</taxon>
        <taxon>Euthyneura</taxon>
        <taxon>Panpulmonata</taxon>
        <taxon>Sacoglossa</taxon>
        <taxon>Placobranchoidea</taxon>
        <taxon>Plakobranchidae</taxon>
        <taxon>Plakobranchus</taxon>
    </lineage>
</organism>
<comment type="caution">
    <text evidence="1">The sequence shown here is derived from an EMBL/GenBank/DDBJ whole genome shotgun (WGS) entry which is preliminary data.</text>
</comment>
<accession>A0AAV4B4V3</accession>
<name>A0AAV4B4V3_9GAST</name>
<sequence length="214" mass="23748">MLRFGSSDTAIDDRCLRGVKEQASVSATHLNINLDPGRDLNLHQIKSQREALLVCSNDLSPQSNQTSAKGAIIHQPLSIHREPPELINEMPPATVTDTLLPSISSINLCSYGFQGSYLASSDSSLSFDSLSRSSSDHYLRKSQDELAVIDGQIVVRDSNVDPVLCRLKRQQLISFARKKESSVASSNLHAERVRFDKVVTIREIDDEEWNEVSL</sequence>
<proteinExistence type="predicted"/>
<evidence type="ECO:0000313" key="2">
    <source>
        <dbReference type="Proteomes" id="UP000735302"/>
    </source>
</evidence>
<protein>
    <submittedName>
        <fullName evidence="1">Uncharacterized protein</fullName>
    </submittedName>
</protein>
<dbReference type="EMBL" id="BLXT01004508">
    <property type="protein sequence ID" value="GFO13798.1"/>
    <property type="molecule type" value="Genomic_DNA"/>
</dbReference>
<gene>
    <name evidence="1" type="ORF">PoB_004030300</name>
</gene>
<keyword evidence="2" id="KW-1185">Reference proteome</keyword>
<dbReference type="Proteomes" id="UP000735302">
    <property type="component" value="Unassembled WGS sequence"/>
</dbReference>
<reference evidence="1 2" key="1">
    <citation type="journal article" date="2021" name="Elife">
        <title>Chloroplast acquisition without the gene transfer in kleptoplastic sea slugs, Plakobranchus ocellatus.</title>
        <authorList>
            <person name="Maeda T."/>
            <person name="Takahashi S."/>
            <person name="Yoshida T."/>
            <person name="Shimamura S."/>
            <person name="Takaki Y."/>
            <person name="Nagai Y."/>
            <person name="Toyoda A."/>
            <person name="Suzuki Y."/>
            <person name="Arimoto A."/>
            <person name="Ishii H."/>
            <person name="Satoh N."/>
            <person name="Nishiyama T."/>
            <person name="Hasebe M."/>
            <person name="Maruyama T."/>
            <person name="Minagawa J."/>
            <person name="Obokata J."/>
            <person name="Shigenobu S."/>
        </authorList>
    </citation>
    <scope>NUCLEOTIDE SEQUENCE [LARGE SCALE GENOMIC DNA]</scope>
</reference>
<dbReference type="AlphaFoldDB" id="A0AAV4B4V3"/>
<evidence type="ECO:0000313" key="1">
    <source>
        <dbReference type="EMBL" id="GFO13798.1"/>
    </source>
</evidence>